<keyword evidence="2" id="KW-0479">Metal-binding</keyword>
<proteinExistence type="predicted"/>
<protein>
    <recommendedName>
        <fullName evidence="4">CCHC-type domain-containing protein</fullName>
    </recommendedName>
</protein>
<name>A0A0C3B3A5_PILCF</name>
<dbReference type="InParanoid" id="A0A0C3B3A5"/>
<dbReference type="GO" id="GO:0008270">
    <property type="term" value="F:zinc ion binding"/>
    <property type="evidence" value="ECO:0007669"/>
    <property type="project" value="UniProtKB-KW"/>
</dbReference>
<dbReference type="HOGENOM" id="CLU_051225_2_0_1"/>
<feature type="region of interest" description="Disordered" evidence="3">
    <location>
        <begin position="122"/>
        <end position="195"/>
    </location>
</feature>
<keyword evidence="2" id="KW-0862">Zinc</keyword>
<accession>A0A0C3B3A5</accession>
<dbReference type="InterPro" id="IPR054722">
    <property type="entry name" value="PolX-like_BBD"/>
</dbReference>
<dbReference type="Proteomes" id="UP000054166">
    <property type="component" value="Unassembled WGS sequence"/>
</dbReference>
<dbReference type="PANTHER" id="PTHR47592">
    <property type="entry name" value="PBF68 PROTEIN"/>
    <property type="match status" value="1"/>
</dbReference>
<dbReference type="OrthoDB" id="2692435at2759"/>
<evidence type="ECO:0000259" key="4">
    <source>
        <dbReference type="PROSITE" id="PS50158"/>
    </source>
</evidence>
<dbReference type="AlphaFoldDB" id="A0A0C3B3A5"/>
<reference evidence="5 6" key="1">
    <citation type="submission" date="2014-04" db="EMBL/GenBank/DDBJ databases">
        <authorList>
            <consortium name="DOE Joint Genome Institute"/>
            <person name="Kuo A."/>
            <person name="Tarkka M."/>
            <person name="Buscot F."/>
            <person name="Kohler A."/>
            <person name="Nagy L.G."/>
            <person name="Floudas D."/>
            <person name="Copeland A."/>
            <person name="Barry K.W."/>
            <person name="Cichocki N."/>
            <person name="Veneault-Fourrey C."/>
            <person name="LaButti K."/>
            <person name="Lindquist E.A."/>
            <person name="Lipzen A."/>
            <person name="Lundell T."/>
            <person name="Morin E."/>
            <person name="Murat C."/>
            <person name="Sun H."/>
            <person name="Tunlid A."/>
            <person name="Henrissat B."/>
            <person name="Grigoriev I.V."/>
            <person name="Hibbett D.S."/>
            <person name="Martin F."/>
            <person name="Nordberg H.P."/>
            <person name="Cantor M.N."/>
            <person name="Hua S.X."/>
        </authorList>
    </citation>
    <scope>NUCLEOTIDE SEQUENCE [LARGE SCALE GENOMIC DNA]</scope>
    <source>
        <strain evidence="5 6">F 1598</strain>
    </source>
</reference>
<dbReference type="PANTHER" id="PTHR47592:SF27">
    <property type="entry name" value="OS08G0421700 PROTEIN"/>
    <property type="match status" value="1"/>
</dbReference>
<reference evidence="6" key="2">
    <citation type="submission" date="2015-01" db="EMBL/GenBank/DDBJ databases">
        <title>Evolutionary Origins and Diversification of the Mycorrhizal Mutualists.</title>
        <authorList>
            <consortium name="DOE Joint Genome Institute"/>
            <consortium name="Mycorrhizal Genomics Consortium"/>
            <person name="Kohler A."/>
            <person name="Kuo A."/>
            <person name="Nagy L.G."/>
            <person name="Floudas D."/>
            <person name="Copeland A."/>
            <person name="Barry K.W."/>
            <person name="Cichocki N."/>
            <person name="Veneault-Fourrey C."/>
            <person name="LaButti K."/>
            <person name="Lindquist E.A."/>
            <person name="Lipzen A."/>
            <person name="Lundell T."/>
            <person name="Morin E."/>
            <person name="Murat C."/>
            <person name="Riley R."/>
            <person name="Ohm R."/>
            <person name="Sun H."/>
            <person name="Tunlid A."/>
            <person name="Henrissat B."/>
            <person name="Grigoriev I.V."/>
            <person name="Hibbett D.S."/>
            <person name="Martin F."/>
        </authorList>
    </citation>
    <scope>NUCLEOTIDE SEQUENCE [LARGE SCALE GENOMIC DNA]</scope>
    <source>
        <strain evidence="6">F 1598</strain>
    </source>
</reference>
<dbReference type="GO" id="GO:0006397">
    <property type="term" value="P:mRNA processing"/>
    <property type="evidence" value="ECO:0007669"/>
    <property type="project" value="UniProtKB-KW"/>
</dbReference>
<feature type="domain" description="CCHC-type" evidence="4">
    <location>
        <begin position="159"/>
        <end position="172"/>
    </location>
</feature>
<dbReference type="InterPro" id="IPR036875">
    <property type="entry name" value="Znf_CCHC_sf"/>
</dbReference>
<dbReference type="GO" id="GO:0003676">
    <property type="term" value="F:nucleic acid binding"/>
    <property type="evidence" value="ECO:0007669"/>
    <property type="project" value="InterPro"/>
</dbReference>
<evidence type="ECO:0000313" key="6">
    <source>
        <dbReference type="Proteomes" id="UP000054166"/>
    </source>
</evidence>
<evidence type="ECO:0000256" key="2">
    <source>
        <dbReference type="PROSITE-ProRule" id="PRU00047"/>
    </source>
</evidence>
<organism evidence="5 6">
    <name type="scientific">Piloderma croceum (strain F 1598)</name>
    <dbReference type="NCBI Taxonomy" id="765440"/>
    <lineage>
        <taxon>Eukaryota</taxon>
        <taxon>Fungi</taxon>
        <taxon>Dikarya</taxon>
        <taxon>Basidiomycota</taxon>
        <taxon>Agaricomycotina</taxon>
        <taxon>Agaricomycetes</taxon>
        <taxon>Agaricomycetidae</taxon>
        <taxon>Atheliales</taxon>
        <taxon>Atheliaceae</taxon>
        <taxon>Piloderma</taxon>
    </lineage>
</organism>
<dbReference type="Pfam" id="PF22936">
    <property type="entry name" value="Pol_BBD"/>
    <property type="match status" value="1"/>
</dbReference>
<dbReference type="STRING" id="765440.A0A0C3B3A5"/>
<evidence type="ECO:0000313" key="5">
    <source>
        <dbReference type="EMBL" id="KIM71767.1"/>
    </source>
</evidence>
<dbReference type="PROSITE" id="PS50158">
    <property type="entry name" value="ZF_CCHC"/>
    <property type="match status" value="1"/>
</dbReference>
<dbReference type="EMBL" id="KN833216">
    <property type="protein sequence ID" value="KIM71767.1"/>
    <property type="molecule type" value="Genomic_DNA"/>
</dbReference>
<evidence type="ECO:0000256" key="3">
    <source>
        <dbReference type="SAM" id="MobiDB-lite"/>
    </source>
</evidence>
<dbReference type="SUPFAM" id="SSF57756">
    <property type="entry name" value="Retrovirus zinc finger-like domains"/>
    <property type="match status" value="1"/>
</dbReference>
<dbReference type="InterPro" id="IPR001878">
    <property type="entry name" value="Znf_CCHC"/>
</dbReference>
<keyword evidence="1" id="KW-0507">mRNA processing</keyword>
<sequence>MWDMVKSDATTKSTLYLLDAEDELASMKLSDTDDPKTHLAELKEHFQVMTQRHNNLIEMGSVLSDTRYRTIIMHSLPESYRPALQTITAAERASAASGASSSNKMKPDDLMNFFIEEAQHRVINSERSKNGDSALAAQGKKGRRGHGNKWEKPKSGVTCENCGKAGHTKPDCYSKGGGKEGQGPRQKKKKEKKSEESAAVAKSEENELFAFTCTSDYVALTEVLKLPKDKFGACMDSGASDHYCPDRTQFQNYRTLDNRDITTADGQTLKAVGIGDVRIDLPNGSK</sequence>
<gene>
    <name evidence="5" type="ORF">PILCRDRAFT_93720</name>
</gene>
<keyword evidence="6" id="KW-1185">Reference proteome</keyword>
<evidence type="ECO:0000256" key="1">
    <source>
        <dbReference type="ARBA" id="ARBA00022664"/>
    </source>
</evidence>
<keyword evidence="2" id="KW-0863">Zinc-finger</keyword>